<organism evidence="3 4">
    <name type="scientific">Cannabis sativa</name>
    <name type="common">Hemp</name>
    <name type="synonym">Marijuana</name>
    <dbReference type="NCBI Taxonomy" id="3483"/>
    <lineage>
        <taxon>Eukaryota</taxon>
        <taxon>Viridiplantae</taxon>
        <taxon>Streptophyta</taxon>
        <taxon>Embryophyta</taxon>
        <taxon>Tracheophyta</taxon>
        <taxon>Spermatophyta</taxon>
        <taxon>Magnoliopsida</taxon>
        <taxon>eudicotyledons</taxon>
        <taxon>Gunneridae</taxon>
        <taxon>Pentapetalae</taxon>
        <taxon>rosids</taxon>
        <taxon>fabids</taxon>
        <taxon>Rosales</taxon>
        <taxon>Cannabaceae</taxon>
        <taxon>Cannabis</taxon>
    </lineage>
</organism>
<gene>
    <name evidence="3" type="ORF">F8388_017339</name>
</gene>
<dbReference type="AlphaFoldDB" id="A0A7J6H901"/>
<name>A0A7J6H901_CANSA</name>
<dbReference type="InterPro" id="IPR015410">
    <property type="entry name" value="DUF1985"/>
</dbReference>
<proteinExistence type="predicted"/>
<reference evidence="3 4" key="1">
    <citation type="journal article" date="2020" name="bioRxiv">
        <title>Sequence and annotation of 42 cannabis genomes reveals extensive copy number variation in cannabinoid synthesis and pathogen resistance genes.</title>
        <authorList>
            <person name="Mckernan K.J."/>
            <person name="Helbert Y."/>
            <person name="Kane L.T."/>
            <person name="Ebling H."/>
            <person name="Zhang L."/>
            <person name="Liu B."/>
            <person name="Eaton Z."/>
            <person name="Mclaughlin S."/>
            <person name="Kingan S."/>
            <person name="Baybayan P."/>
            <person name="Concepcion G."/>
            <person name="Jordan M."/>
            <person name="Riva A."/>
            <person name="Barbazuk W."/>
            <person name="Harkins T."/>
        </authorList>
    </citation>
    <scope>NUCLEOTIDE SEQUENCE [LARGE SCALE GENOMIC DNA]</scope>
    <source>
        <strain evidence="4">cv. Jamaican Lion 4</strain>
        <tissue evidence="3">Leaf</tissue>
    </source>
</reference>
<sequence length="365" mass="41043">MCGTSYQVANYGKGFLSKFKESDVGTLLSDNNGANLVTEYGGTFEEFKYFEIFGVRSVLVGSRTIIIGVFSQGFGYNSQSPLYLLEAKCVFGLELILGFDFKCVAMVITRSSVSPSPSSLKRKCGGEEEDNVRKISLGDDMSDDSMDMDVVNERKSKKSNDFVGRDVENERSKKMNEKSAENVKKTSVSSLEKKHNHIFHTALNREVHQSNSKEMWFDFGRDRVYFGLEEFAAISGLLCKSDIDMLKYVGKGDVFVDKYFSDMTMTHGAVKQNFLNSIFKDDEFAVRMDVLYLVTNYLISKPPAKHVILKEDSREADLDEGTKGLNICTITACRCQQDVASLKQGSKSRVRIKLFTTDRKNKNVS</sequence>
<dbReference type="PANTHER" id="PTHR48449">
    <property type="entry name" value="DUF1985 DOMAIN-CONTAINING PROTEIN"/>
    <property type="match status" value="1"/>
</dbReference>
<feature type="domain" description="DUF1985" evidence="2">
    <location>
        <begin position="203"/>
        <end position="320"/>
    </location>
</feature>
<evidence type="ECO:0000256" key="1">
    <source>
        <dbReference type="SAM" id="MobiDB-lite"/>
    </source>
</evidence>
<feature type="region of interest" description="Disordered" evidence="1">
    <location>
        <begin position="155"/>
        <end position="187"/>
    </location>
</feature>
<evidence type="ECO:0000313" key="3">
    <source>
        <dbReference type="EMBL" id="KAF4391744.1"/>
    </source>
</evidence>
<dbReference type="Proteomes" id="UP000525078">
    <property type="component" value="Unassembled WGS sequence"/>
</dbReference>
<dbReference type="PANTHER" id="PTHR48449:SF1">
    <property type="entry name" value="DUF1985 DOMAIN-CONTAINING PROTEIN"/>
    <property type="match status" value="1"/>
</dbReference>
<evidence type="ECO:0000313" key="4">
    <source>
        <dbReference type="Proteomes" id="UP000525078"/>
    </source>
</evidence>
<feature type="compositionally biased region" description="Basic and acidic residues" evidence="1">
    <location>
        <begin position="155"/>
        <end position="184"/>
    </location>
</feature>
<dbReference type="EMBL" id="JAATIP010000021">
    <property type="protein sequence ID" value="KAF4391744.1"/>
    <property type="molecule type" value="Genomic_DNA"/>
</dbReference>
<dbReference type="Pfam" id="PF09331">
    <property type="entry name" value="DUF1985"/>
    <property type="match status" value="1"/>
</dbReference>
<accession>A0A7J6H901</accession>
<evidence type="ECO:0000259" key="2">
    <source>
        <dbReference type="Pfam" id="PF09331"/>
    </source>
</evidence>
<protein>
    <recommendedName>
        <fullName evidence="2">DUF1985 domain-containing protein</fullName>
    </recommendedName>
</protein>
<comment type="caution">
    <text evidence="3">The sequence shown here is derived from an EMBL/GenBank/DDBJ whole genome shotgun (WGS) entry which is preliminary data.</text>
</comment>